<dbReference type="InterPro" id="IPR037401">
    <property type="entry name" value="SnoaL-like"/>
</dbReference>
<dbReference type="RefSeq" id="WP_270953733.1">
    <property type="nucleotide sequence ID" value="NZ_JAQGLA010000104.1"/>
</dbReference>
<proteinExistence type="predicted"/>
<evidence type="ECO:0000259" key="1">
    <source>
        <dbReference type="Pfam" id="PF13577"/>
    </source>
</evidence>
<dbReference type="SUPFAM" id="SSF54427">
    <property type="entry name" value="NTF2-like"/>
    <property type="match status" value="1"/>
</dbReference>
<accession>A0ABT4V990</accession>
<keyword evidence="3" id="KW-1185">Reference proteome</keyword>
<dbReference type="InterPro" id="IPR032710">
    <property type="entry name" value="NTF2-like_dom_sf"/>
</dbReference>
<name>A0ABT4V990_9PSEU</name>
<dbReference type="CDD" id="cd00531">
    <property type="entry name" value="NTF2_like"/>
    <property type="match status" value="1"/>
</dbReference>
<feature type="domain" description="SnoaL-like" evidence="1">
    <location>
        <begin position="5"/>
        <end position="135"/>
    </location>
</feature>
<reference evidence="2 3" key="1">
    <citation type="submission" date="2022-11" db="EMBL/GenBank/DDBJ databases">
        <title>Draft genome sequence of Saccharopolyspora sp. WRP15-2 isolated from rhizosphere soils of wild rice in Thailand.</title>
        <authorList>
            <person name="Duangmal K."/>
            <person name="Kammanee S."/>
            <person name="Muangham S."/>
        </authorList>
    </citation>
    <scope>NUCLEOTIDE SEQUENCE [LARGE SCALE GENOMIC DNA]</scope>
    <source>
        <strain evidence="2 3">WRP15-2</strain>
    </source>
</reference>
<organism evidence="2 3">
    <name type="scientific">Saccharopolyspora oryzae</name>
    <dbReference type="NCBI Taxonomy" id="2997343"/>
    <lineage>
        <taxon>Bacteria</taxon>
        <taxon>Bacillati</taxon>
        <taxon>Actinomycetota</taxon>
        <taxon>Actinomycetes</taxon>
        <taxon>Pseudonocardiales</taxon>
        <taxon>Pseudonocardiaceae</taxon>
        <taxon>Saccharopolyspora</taxon>
    </lineage>
</organism>
<dbReference type="Proteomes" id="UP001210380">
    <property type="component" value="Unassembled WGS sequence"/>
</dbReference>
<dbReference type="Pfam" id="PF13577">
    <property type="entry name" value="SnoaL_4"/>
    <property type="match status" value="1"/>
</dbReference>
<protein>
    <submittedName>
        <fullName evidence="2">Nuclear transport factor 2 family protein</fullName>
    </submittedName>
</protein>
<evidence type="ECO:0000313" key="3">
    <source>
        <dbReference type="Proteomes" id="UP001210380"/>
    </source>
</evidence>
<comment type="caution">
    <text evidence="2">The sequence shown here is derived from an EMBL/GenBank/DDBJ whole genome shotgun (WGS) entry which is preliminary data.</text>
</comment>
<sequence>MSLTTADRQALADLVARYAANVDQRSAGSALALFTDDAVLGVPAPPDELGPTSFLEGPDIAVAMQVVERYPMTKHEIVGQLFDETEDPHTATGRISCIAHHLRRNSAGELEDLIWHLTYADTYRESGGTWRYARREITIDWIERRTPRSWRIAEA</sequence>
<evidence type="ECO:0000313" key="2">
    <source>
        <dbReference type="EMBL" id="MDA3630522.1"/>
    </source>
</evidence>
<dbReference type="Gene3D" id="3.10.450.50">
    <property type="match status" value="1"/>
</dbReference>
<gene>
    <name evidence="2" type="ORF">OU415_34190</name>
</gene>
<dbReference type="EMBL" id="JAQGLA010000104">
    <property type="protein sequence ID" value="MDA3630522.1"/>
    <property type="molecule type" value="Genomic_DNA"/>
</dbReference>